<proteinExistence type="predicted"/>
<evidence type="ECO:0000313" key="2">
    <source>
        <dbReference type="Proteomes" id="UP001055453"/>
    </source>
</evidence>
<organism evidence="1 2">
    <name type="scientific">Nostoc cf. commune SO-36</name>
    <dbReference type="NCBI Taxonomy" id="449208"/>
    <lineage>
        <taxon>Bacteria</taxon>
        <taxon>Bacillati</taxon>
        <taxon>Cyanobacteriota</taxon>
        <taxon>Cyanophyceae</taxon>
        <taxon>Nostocales</taxon>
        <taxon>Nostocaceae</taxon>
        <taxon>Nostoc</taxon>
    </lineage>
</organism>
<reference evidence="1" key="1">
    <citation type="submission" date="2022-04" db="EMBL/GenBank/DDBJ databases">
        <title>Complete genome sequence of a cyanobacterium, Nostoc sp. SO-36, isolated in Antarctica.</title>
        <authorList>
            <person name="Kanesaki Y."/>
            <person name="Effendi D."/>
            <person name="Sakamoto T."/>
            <person name="Ohtani S."/>
            <person name="Awai K."/>
        </authorList>
    </citation>
    <scope>NUCLEOTIDE SEQUENCE</scope>
    <source>
        <strain evidence="1">SO-36</strain>
    </source>
</reference>
<gene>
    <name evidence="1" type="ORF">ANSO36C_51180</name>
</gene>
<name>A0ABN6QAP7_NOSCO</name>
<accession>A0ABN6QAP7</accession>
<sequence length="109" mass="12538">MCDSWGAEGGFYISAIERHIKGERTISIDEMTGIQATERLEKDLPMRPGKVERREFEYIRHGSHCLIANSMLLLVKLSSRLVQIQEQKLILSFMFAEQLKLTQMPKNGI</sequence>
<protein>
    <submittedName>
        <fullName evidence="1">Uncharacterized protein</fullName>
    </submittedName>
</protein>
<evidence type="ECO:0000313" key="1">
    <source>
        <dbReference type="EMBL" id="BDI19316.1"/>
    </source>
</evidence>
<dbReference type="EMBL" id="AP025732">
    <property type="protein sequence ID" value="BDI19316.1"/>
    <property type="molecule type" value="Genomic_DNA"/>
</dbReference>
<dbReference type="Proteomes" id="UP001055453">
    <property type="component" value="Chromosome"/>
</dbReference>
<keyword evidence="2" id="KW-1185">Reference proteome</keyword>